<evidence type="ECO:0000313" key="2">
    <source>
        <dbReference type="EMBL" id="MBB5373166.1"/>
    </source>
</evidence>
<sequence length="185" mass="20577">MELREAIYGRRSTRGYTSEPIPAPVIEGLISAAIQAPSAVNEQPWHFTIVRSQETLDRISTAAKAHMLKLMESSSFPHHLHGRLQDPGFHIFYRAPALIVISTREGDWHVENAALAAQNLMLAAHGAGLGSCWIGFAQRWLETSEGRMILGLPEHYLPVAPIIIGHAKHPVPPVPREAPWLHWLD</sequence>
<keyword evidence="3" id="KW-1185">Reference proteome</keyword>
<dbReference type="PANTHER" id="PTHR23026:SF123">
    <property type="entry name" value="NAD(P)H NITROREDUCTASE RV3131-RELATED"/>
    <property type="match status" value="1"/>
</dbReference>
<dbReference type="PANTHER" id="PTHR23026">
    <property type="entry name" value="NADPH NITROREDUCTASE"/>
    <property type="match status" value="1"/>
</dbReference>
<feature type="domain" description="Nitroreductase" evidence="1">
    <location>
        <begin position="7"/>
        <end position="166"/>
    </location>
</feature>
<dbReference type="RefSeq" id="WP_183266180.1">
    <property type="nucleotide sequence ID" value="NZ_JACHFJ010000004.1"/>
</dbReference>
<dbReference type="GO" id="GO:0016491">
    <property type="term" value="F:oxidoreductase activity"/>
    <property type="evidence" value="ECO:0007669"/>
    <property type="project" value="InterPro"/>
</dbReference>
<dbReference type="Proteomes" id="UP000553706">
    <property type="component" value="Unassembled WGS sequence"/>
</dbReference>
<name>A0A840VBT1_9PROT</name>
<dbReference type="InterPro" id="IPR000415">
    <property type="entry name" value="Nitroreductase-like"/>
</dbReference>
<organism evidence="2 3">
    <name type="scientific">Acidocella aromatica</name>
    <dbReference type="NCBI Taxonomy" id="1303579"/>
    <lineage>
        <taxon>Bacteria</taxon>
        <taxon>Pseudomonadati</taxon>
        <taxon>Pseudomonadota</taxon>
        <taxon>Alphaproteobacteria</taxon>
        <taxon>Acetobacterales</taxon>
        <taxon>Acidocellaceae</taxon>
        <taxon>Acidocella</taxon>
    </lineage>
</organism>
<evidence type="ECO:0000313" key="3">
    <source>
        <dbReference type="Proteomes" id="UP000553706"/>
    </source>
</evidence>
<comment type="caution">
    <text evidence="2">The sequence shown here is derived from an EMBL/GenBank/DDBJ whole genome shotgun (WGS) entry which is preliminary data.</text>
</comment>
<dbReference type="InterPro" id="IPR050627">
    <property type="entry name" value="Nitroreductase/BluB"/>
</dbReference>
<dbReference type="Pfam" id="PF00881">
    <property type="entry name" value="Nitroreductase"/>
    <property type="match status" value="1"/>
</dbReference>
<gene>
    <name evidence="2" type="ORF">HNP71_001424</name>
</gene>
<reference evidence="2 3" key="1">
    <citation type="submission" date="2020-08" db="EMBL/GenBank/DDBJ databases">
        <title>Genomic Encyclopedia of Type Strains, Phase IV (KMG-IV): sequencing the most valuable type-strain genomes for metagenomic binning, comparative biology and taxonomic classification.</title>
        <authorList>
            <person name="Goeker M."/>
        </authorList>
    </citation>
    <scope>NUCLEOTIDE SEQUENCE [LARGE SCALE GENOMIC DNA]</scope>
    <source>
        <strain evidence="2 3">DSM 27026</strain>
    </source>
</reference>
<dbReference type="SUPFAM" id="SSF55469">
    <property type="entry name" value="FMN-dependent nitroreductase-like"/>
    <property type="match status" value="1"/>
</dbReference>
<dbReference type="Gene3D" id="3.40.109.10">
    <property type="entry name" value="NADH Oxidase"/>
    <property type="match status" value="1"/>
</dbReference>
<dbReference type="InterPro" id="IPR029479">
    <property type="entry name" value="Nitroreductase"/>
</dbReference>
<protein>
    <submittedName>
        <fullName evidence="2">Nitroreductase</fullName>
    </submittedName>
</protein>
<dbReference type="AlphaFoldDB" id="A0A840VBT1"/>
<accession>A0A840VBT1</accession>
<proteinExistence type="predicted"/>
<evidence type="ECO:0000259" key="1">
    <source>
        <dbReference type="Pfam" id="PF00881"/>
    </source>
</evidence>
<dbReference type="EMBL" id="JACHFJ010000004">
    <property type="protein sequence ID" value="MBB5373166.1"/>
    <property type="molecule type" value="Genomic_DNA"/>
</dbReference>